<feature type="compositionally biased region" description="Basic and acidic residues" evidence="1">
    <location>
        <begin position="1"/>
        <end position="32"/>
    </location>
</feature>
<sequence length="42" mass="4764">GEADTSRRRLRRERSVERRVPPDAKSGDDRRVKLGGSMPSNL</sequence>
<feature type="non-terminal residue" evidence="2">
    <location>
        <position position="1"/>
    </location>
</feature>
<dbReference type="AlphaFoldDB" id="A0A6J4IF22"/>
<name>A0A6J4IF22_9CYAN</name>
<accession>A0A6J4IF22</accession>
<proteinExistence type="predicted"/>
<reference evidence="2" key="1">
    <citation type="submission" date="2020-02" db="EMBL/GenBank/DDBJ databases">
        <authorList>
            <person name="Meier V. D."/>
        </authorList>
    </citation>
    <scope>NUCLEOTIDE SEQUENCE</scope>
    <source>
        <strain evidence="2">AVDCRST_MAG92</strain>
    </source>
</reference>
<feature type="region of interest" description="Disordered" evidence="1">
    <location>
        <begin position="1"/>
        <end position="42"/>
    </location>
</feature>
<gene>
    <name evidence="2" type="ORF">AVDCRST_MAG92-1882</name>
</gene>
<evidence type="ECO:0000313" key="2">
    <source>
        <dbReference type="EMBL" id="CAA9248371.1"/>
    </source>
</evidence>
<dbReference type="EMBL" id="CADCTM010000280">
    <property type="protein sequence ID" value="CAA9248371.1"/>
    <property type="molecule type" value="Genomic_DNA"/>
</dbReference>
<feature type="non-terminal residue" evidence="2">
    <location>
        <position position="42"/>
    </location>
</feature>
<organism evidence="2">
    <name type="scientific">uncultured Coleofasciculus sp</name>
    <dbReference type="NCBI Taxonomy" id="1267456"/>
    <lineage>
        <taxon>Bacteria</taxon>
        <taxon>Bacillati</taxon>
        <taxon>Cyanobacteriota</taxon>
        <taxon>Cyanophyceae</taxon>
        <taxon>Coleofasciculales</taxon>
        <taxon>Coleofasciculaceae</taxon>
        <taxon>Coleofasciculus</taxon>
        <taxon>environmental samples</taxon>
    </lineage>
</organism>
<evidence type="ECO:0000256" key="1">
    <source>
        <dbReference type="SAM" id="MobiDB-lite"/>
    </source>
</evidence>
<protein>
    <submittedName>
        <fullName evidence="2">Uncharacterized protein</fullName>
    </submittedName>
</protein>